<dbReference type="KEGG" id="ttf:THTE_0954"/>
<dbReference type="EMBL" id="CP018477">
    <property type="protein sequence ID" value="ASV73556.1"/>
    <property type="molecule type" value="Genomic_DNA"/>
</dbReference>
<gene>
    <name evidence="1" type="ORF">THTE_0954</name>
</gene>
<keyword evidence="2" id="KW-1185">Reference proteome</keyword>
<accession>A0A286RC71</accession>
<protein>
    <submittedName>
        <fullName evidence="1">Uncharacterized protein</fullName>
    </submittedName>
</protein>
<proteinExistence type="predicted"/>
<organism evidence="1 2">
    <name type="scientific">Thermogutta terrifontis</name>
    <dbReference type="NCBI Taxonomy" id="1331910"/>
    <lineage>
        <taxon>Bacteria</taxon>
        <taxon>Pseudomonadati</taxon>
        <taxon>Planctomycetota</taxon>
        <taxon>Planctomycetia</taxon>
        <taxon>Pirellulales</taxon>
        <taxon>Thermoguttaceae</taxon>
        <taxon>Thermogutta</taxon>
    </lineage>
</organism>
<evidence type="ECO:0000313" key="1">
    <source>
        <dbReference type="EMBL" id="ASV73556.1"/>
    </source>
</evidence>
<name>A0A286RC71_9BACT</name>
<dbReference type="AlphaFoldDB" id="A0A286RC71"/>
<reference evidence="1 2" key="1">
    <citation type="journal article" name="Front. Microbiol.">
        <title>Sugar Metabolism of the First Thermophilic Planctomycete Thermogutta terrifontis: Comparative Genomic and Transcriptomic Approaches.</title>
        <authorList>
            <person name="Elcheninov A.G."/>
            <person name="Menzel P."/>
            <person name="Gudbergsdottir S.R."/>
            <person name="Slesarev A.I."/>
            <person name="Kadnikov V.V."/>
            <person name="Krogh A."/>
            <person name="Bonch-Osmolovskaya E.A."/>
            <person name="Peng X."/>
            <person name="Kublanov I.V."/>
        </authorList>
    </citation>
    <scope>NUCLEOTIDE SEQUENCE [LARGE SCALE GENOMIC DNA]</scope>
    <source>
        <strain evidence="1 2">R1</strain>
    </source>
</reference>
<sequence length="73" mass="8054">MGFFGVMEPPRCILSNDDGKIMEIIGWVLDGQMARSYYQAGKTRKSLMPATNLRVLRVGDSKRSIAKGPHLGS</sequence>
<evidence type="ECO:0000313" key="2">
    <source>
        <dbReference type="Proteomes" id="UP000215086"/>
    </source>
</evidence>
<dbReference type="Proteomes" id="UP000215086">
    <property type="component" value="Chromosome"/>
</dbReference>